<sequence length="347" mass="39949">MNEKQPSGPPQVRRGHYVDFDKNTAKVVKRAPVDYGHHYLRGKASKTRTRKSPKTIPSKLDEMSPSTQDTVTKAVVQVISPVFASEFDVNFETVIAESFHLSPTETAESRKNTMEQTLNMSMQSINSALTDNDNDPELDKCLINLQENHHCNSNTETKQNVLKAIQRSRYIKVWHDHSDVVSHTYINFMISYMYDSANFLTSKEYLERNPTIIDIQKIVERPHLYILGQSASTDQDQRTSIQTRMEDILELSEGTKFQDVTFIDQIKVFSGDNPARQFEAGQQRGGAYSCLCGISSKAHINLESCYKQKPYDLENRRKIVTEGYLWKKIEGGNFNPFKNFKKRRNYR</sequence>
<evidence type="ECO:0000256" key="1">
    <source>
        <dbReference type="SAM" id="MobiDB-lite"/>
    </source>
</evidence>
<evidence type="ECO:0000313" key="3">
    <source>
        <dbReference type="Proteomes" id="UP000507470"/>
    </source>
</evidence>
<proteinExistence type="predicted"/>
<dbReference type="AlphaFoldDB" id="A0A6J8DYQ9"/>
<feature type="region of interest" description="Disordered" evidence="1">
    <location>
        <begin position="39"/>
        <end position="65"/>
    </location>
</feature>
<name>A0A6J8DYQ9_MYTCO</name>
<evidence type="ECO:0000313" key="2">
    <source>
        <dbReference type="EMBL" id="CAC5412435.1"/>
    </source>
</evidence>
<organism evidence="2 3">
    <name type="scientific">Mytilus coruscus</name>
    <name type="common">Sea mussel</name>
    <dbReference type="NCBI Taxonomy" id="42192"/>
    <lineage>
        <taxon>Eukaryota</taxon>
        <taxon>Metazoa</taxon>
        <taxon>Spiralia</taxon>
        <taxon>Lophotrochozoa</taxon>
        <taxon>Mollusca</taxon>
        <taxon>Bivalvia</taxon>
        <taxon>Autobranchia</taxon>
        <taxon>Pteriomorphia</taxon>
        <taxon>Mytilida</taxon>
        <taxon>Mytiloidea</taxon>
        <taxon>Mytilidae</taxon>
        <taxon>Mytilinae</taxon>
        <taxon>Mytilus</taxon>
    </lineage>
</organism>
<reference evidence="2 3" key="1">
    <citation type="submission" date="2020-06" db="EMBL/GenBank/DDBJ databases">
        <authorList>
            <person name="Li R."/>
            <person name="Bekaert M."/>
        </authorList>
    </citation>
    <scope>NUCLEOTIDE SEQUENCE [LARGE SCALE GENOMIC DNA]</scope>
    <source>
        <strain evidence="3">wild</strain>
    </source>
</reference>
<protein>
    <submittedName>
        <fullName evidence="2">Uncharacterized protein</fullName>
    </submittedName>
</protein>
<dbReference type="EMBL" id="CACVKT020008012">
    <property type="protein sequence ID" value="CAC5412435.1"/>
    <property type="molecule type" value="Genomic_DNA"/>
</dbReference>
<dbReference type="Proteomes" id="UP000507470">
    <property type="component" value="Unassembled WGS sequence"/>
</dbReference>
<dbReference type="OrthoDB" id="5980153at2759"/>
<feature type="compositionally biased region" description="Basic residues" evidence="1">
    <location>
        <begin position="39"/>
        <end position="53"/>
    </location>
</feature>
<accession>A0A6J8DYQ9</accession>
<keyword evidence="3" id="KW-1185">Reference proteome</keyword>
<gene>
    <name evidence="2" type="ORF">MCOR_45409</name>
</gene>